<accession>A0A1H9PZG7</accession>
<comment type="caution">
    <text evidence="7">The sequence shown here is derived from an EMBL/GenBank/DDBJ whole genome shotgun (WGS) entry which is preliminary data.</text>
</comment>
<dbReference type="FunFam" id="3.30.70.250:FF:000001">
    <property type="entry name" value="Malonyl CoA-acyl carrier protein transacylase"/>
    <property type="match status" value="1"/>
</dbReference>
<dbReference type="Gene3D" id="3.30.70.250">
    <property type="entry name" value="Malonyl-CoA ACP transacylase, ACP-binding"/>
    <property type="match status" value="1"/>
</dbReference>
<feature type="active site" evidence="5">
    <location>
        <position position="203"/>
    </location>
</feature>
<dbReference type="STRING" id="1464123.SAMN05444126_10292"/>
<dbReference type="AlphaFoldDB" id="A0A1H9PZG7"/>
<keyword evidence="8" id="KW-1185">Reference proteome</keyword>
<feature type="domain" description="Malonyl-CoA:ACP transacylase (MAT)" evidence="6">
    <location>
        <begin position="9"/>
        <end position="309"/>
    </location>
</feature>
<evidence type="ECO:0000256" key="5">
    <source>
        <dbReference type="PIRSR" id="PIRSR000446-1"/>
    </source>
</evidence>
<dbReference type="RefSeq" id="WP_093071765.1">
    <property type="nucleotide sequence ID" value="NZ_FOGV01000002.1"/>
</dbReference>
<evidence type="ECO:0000313" key="7">
    <source>
        <dbReference type="EMBL" id="SER53538.1"/>
    </source>
</evidence>
<dbReference type="NCBIfam" id="TIGR00128">
    <property type="entry name" value="fabD"/>
    <property type="match status" value="1"/>
</dbReference>
<protein>
    <recommendedName>
        <fullName evidence="4">Malonyl CoA-acyl carrier protein transacylase</fullName>
        <ecNumber evidence="4">2.3.1.39</ecNumber>
    </recommendedName>
</protein>
<evidence type="ECO:0000256" key="1">
    <source>
        <dbReference type="ARBA" id="ARBA00022679"/>
    </source>
</evidence>
<dbReference type="InterPro" id="IPR001227">
    <property type="entry name" value="Ac_transferase_dom_sf"/>
</dbReference>
<dbReference type="PANTHER" id="PTHR42681:SF1">
    <property type="entry name" value="MALONYL-COA-ACYL CARRIER PROTEIN TRANSACYLASE, MITOCHONDRIAL"/>
    <property type="match status" value="1"/>
</dbReference>
<dbReference type="OrthoDB" id="9805460at2"/>
<dbReference type="SUPFAM" id="SSF55048">
    <property type="entry name" value="Probable ACP-binding domain of malonyl-CoA ACP transacylase"/>
    <property type="match status" value="1"/>
</dbReference>
<dbReference type="GO" id="GO:0006633">
    <property type="term" value="P:fatty acid biosynthetic process"/>
    <property type="evidence" value="ECO:0007669"/>
    <property type="project" value="TreeGrafter"/>
</dbReference>
<keyword evidence="1 4" id="KW-0808">Transferase</keyword>
<dbReference type="GO" id="GO:0005829">
    <property type="term" value="C:cytosol"/>
    <property type="evidence" value="ECO:0007669"/>
    <property type="project" value="TreeGrafter"/>
</dbReference>
<dbReference type="InterPro" id="IPR016036">
    <property type="entry name" value="Malonyl_transacylase_ACP-bd"/>
</dbReference>
<comment type="similarity">
    <text evidence="4">Belongs to the fabD family.</text>
</comment>
<dbReference type="SUPFAM" id="SSF52151">
    <property type="entry name" value="FabD/lysophospholipase-like"/>
    <property type="match status" value="1"/>
</dbReference>
<name>A0A1H9PZG7_9BACI</name>
<dbReference type="InterPro" id="IPR050858">
    <property type="entry name" value="Mal-CoA-ACP_Trans/PKS_FabD"/>
</dbReference>
<dbReference type="InterPro" id="IPR016035">
    <property type="entry name" value="Acyl_Trfase/lysoPLipase"/>
</dbReference>
<comment type="catalytic activity">
    <reaction evidence="3 4">
        <text>holo-[ACP] + malonyl-CoA = malonyl-[ACP] + CoA</text>
        <dbReference type="Rhea" id="RHEA:41792"/>
        <dbReference type="Rhea" id="RHEA-COMP:9623"/>
        <dbReference type="Rhea" id="RHEA-COMP:9685"/>
        <dbReference type="ChEBI" id="CHEBI:57287"/>
        <dbReference type="ChEBI" id="CHEBI:57384"/>
        <dbReference type="ChEBI" id="CHEBI:64479"/>
        <dbReference type="ChEBI" id="CHEBI:78449"/>
        <dbReference type="EC" id="2.3.1.39"/>
    </reaction>
</comment>
<dbReference type="Proteomes" id="UP000199318">
    <property type="component" value="Unassembled WGS sequence"/>
</dbReference>
<dbReference type="InterPro" id="IPR004410">
    <property type="entry name" value="Malonyl_CoA-ACP_transAc_FabD"/>
</dbReference>
<evidence type="ECO:0000256" key="3">
    <source>
        <dbReference type="ARBA" id="ARBA00048462"/>
    </source>
</evidence>
<dbReference type="Gene3D" id="3.40.366.10">
    <property type="entry name" value="Malonyl-Coenzyme A Acyl Carrier Protein, domain 2"/>
    <property type="match status" value="1"/>
</dbReference>
<dbReference type="InterPro" id="IPR024925">
    <property type="entry name" value="Malonyl_CoA-ACP_transAc"/>
</dbReference>
<gene>
    <name evidence="7" type="ORF">SAMN05444126_10292</name>
</gene>
<evidence type="ECO:0000313" key="8">
    <source>
        <dbReference type="Proteomes" id="UP000199318"/>
    </source>
</evidence>
<evidence type="ECO:0000259" key="6">
    <source>
        <dbReference type="SMART" id="SM00827"/>
    </source>
</evidence>
<dbReference type="SMART" id="SM00827">
    <property type="entry name" value="PKS_AT"/>
    <property type="match status" value="1"/>
</dbReference>
<dbReference type="EMBL" id="FOGV01000002">
    <property type="protein sequence ID" value="SER53538.1"/>
    <property type="molecule type" value="Genomic_DNA"/>
</dbReference>
<dbReference type="GO" id="GO:0004314">
    <property type="term" value="F:[acyl-carrier-protein] S-malonyltransferase activity"/>
    <property type="evidence" value="ECO:0007669"/>
    <property type="project" value="UniProtKB-EC"/>
</dbReference>
<feature type="active site" evidence="5">
    <location>
        <position position="93"/>
    </location>
</feature>
<dbReference type="PANTHER" id="PTHR42681">
    <property type="entry name" value="MALONYL-COA-ACYL CARRIER PROTEIN TRANSACYLASE, MITOCHONDRIAL"/>
    <property type="match status" value="1"/>
</dbReference>
<dbReference type="InterPro" id="IPR014043">
    <property type="entry name" value="Acyl_transferase_dom"/>
</dbReference>
<evidence type="ECO:0000256" key="4">
    <source>
        <dbReference type="PIRNR" id="PIRNR000446"/>
    </source>
</evidence>
<evidence type="ECO:0000256" key="2">
    <source>
        <dbReference type="ARBA" id="ARBA00023315"/>
    </source>
</evidence>
<keyword evidence="2 4" id="KW-0012">Acyltransferase</keyword>
<dbReference type="PIRSF" id="PIRSF000446">
    <property type="entry name" value="Mct"/>
    <property type="match status" value="1"/>
</dbReference>
<reference evidence="8" key="1">
    <citation type="submission" date="2016-10" db="EMBL/GenBank/DDBJ databases">
        <authorList>
            <person name="de Groot N.N."/>
        </authorList>
    </citation>
    <scope>NUCLEOTIDE SEQUENCE [LARGE SCALE GENOMIC DNA]</scope>
    <source>
        <strain evidence="8">10nlg</strain>
    </source>
</reference>
<dbReference type="Pfam" id="PF00698">
    <property type="entry name" value="Acyl_transf_1"/>
    <property type="match status" value="1"/>
</dbReference>
<dbReference type="EC" id="2.3.1.39" evidence="4"/>
<sequence length="315" mass="33265">MNKQKTAILFPGQGSQVPGMGKDLAEHHEAAAAVFQAADRALNEPFSELVFHGAEEELKKTANTQPALLTAGIAIWRVLQEKGVDAEYTAGHSLGEYASLVAAEALSFDEAVCAVRKRGELMEEAVPEGTGAMAAVLGMERADLESVTEEAAQTAGAVEPANYNAPGQIVISGSREGVEKAVGLAKERGAKKAVMLNVSGPFHSSLMKPAADKMEQELNGLTISPLQRTVIANVSASAYSSAEQVTSSLTEQIHAPVKWEETIQTLVDEGVDTFIEAGPGKVLSGLVKKVSRRATVLPVYDEETLNAALEKLAID</sequence>
<organism evidence="7 8">
    <name type="scientific">Salisediminibacterium halotolerans</name>
    <dbReference type="NCBI Taxonomy" id="517425"/>
    <lineage>
        <taxon>Bacteria</taxon>
        <taxon>Bacillati</taxon>
        <taxon>Bacillota</taxon>
        <taxon>Bacilli</taxon>
        <taxon>Bacillales</taxon>
        <taxon>Bacillaceae</taxon>
        <taxon>Salisediminibacterium</taxon>
    </lineage>
</organism>
<proteinExistence type="inferred from homology"/>